<feature type="domain" description="FAM20 C-terminal" evidence="10">
    <location>
        <begin position="221"/>
        <end position="419"/>
    </location>
</feature>
<feature type="binding site" evidence="8">
    <location>
        <position position="173"/>
    </location>
    <ligand>
        <name>Mn(2+)</name>
        <dbReference type="ChEBI" id="CHEBI:29035"/>
    </ligand>
</feature>
<dbReference type="AlphaFoldDB" id="A0A8B8ILB6"/>
<evidence type="ECO:0000256" key="8">
    <source>
        <dbReference type="PIRSR" id="PIRSR624869-3"/>
    </source>
</evidence>
<feature type="binding site" evidence="7">
    <location>
        <position position="321"/>
    </location>
    <ligand>
        <name>ATP</name>
        <dbReference type="ChEBI" id="CHEBI:30616"/>
    </ligand>
</feature>
<gene>
    <name evidence="12" type="primary">LOC113402012</name>
</gene>
<dbReference type="GO" id="GO:0016773">
    <property type="term" value="F:phosphotransferase activity, alcohol group as acceptor"/>
    <property type="evidence" value="ECO:0007669"/>
    <property type="project" value="TreeGrafter"/>
</dbReference>
<feature type="binding site" evidence="7">
    <location>
        <position position="154"/>
    </location>
    <ligand>
        <name>ATP</name>
        <dbReference type="ChEBI" id="CHEBI:30616"/>
    </ligand>
</feature>
<evidence type="ECO:0000256" key="2">
    <source>
        <dbReference type="ARBA" id="ARBA00006557"/>
    </source>
</evidence>
<keyword evidence="7" id="KW-0547">Nucleotide-binding</keyword>
<evidence type="ECO:0000313" key="12">
    <source>
        <dbReference type="RefSeq" id="XP_026497893.1"/>
    </source>
</evidence>
<dbReference type="PANTHER" id="PTHR12450">
    <property type="entry name" value="DENTIN MATRIX PROTEIN 4 PROTEIN FAM20"/>
    <property type="match status" value="1"/>
</dbReference>
<evidence type="ECO:0000256" key="5">
    <source>
        <dbReference type="ARBA" id="ARBA00023180"/>
    </source>
</evidence>
<dbReference type="OrthoDB" id="8583677at2759"/>
<dbReference type="GO" id="GO:0005524">
    <property type="term" value="F:ATP binding"/>
    <property type="evidence" value="ECO:0007669"/>
    <property type="project" value="UniProtKB-KW"/>
</dbReference>
<keyword evidence="4" id="KW-1015">Disulfide bond</keyword>
<dbReference type="RefSeq" id="XP_026497893.1">
    <property type="nucleotide sequence ID" value="XM_026642108.2"/>
</dbReference>
<dbReference type="PANTHER" id="PTHR12450:SF14">
    <property type="entry name" value="GLYCOSAMINOGLYCAN XYLOSYLKINASE"/>
    <property type="match status" value="1"/>
</dbReference>
<evidence type="ECO:0000256" key="3">
    <source>
        <dbReference type="ARBA" id="ARBA00023034"/>
    </source>
</evidence>
<dbReference type="OMA" id="YATVQYC"/>
<keyword evidence="8" id="KW-0464">Manganese</keyword>
<keyword evidence="3" id="KW-0333">Golgi apparatus</keyword>
<accession>A0A8B8ILB6</accession>
<dbReference type="InterPro" id="IPR009581">
    <property type="entry name" value="FAM20_C"/>
</dbReference>
<feature type="binding site" evidence="8">
    <location>
        <position position="331"/>
    </location>
    <ligand>
        <name>Mn(2+)</name>
        <dbReference type="ChEBI" id="CHEBI:29035"/>
    </ligand>
</feature>
<protein>
    <submittedName>
        <fullName evidence="12">Glycosaminoglycan xylosylkinase homolog</fullName>
    </submittedName>
</protein>
<comment type="similarity">
    <text evidence="2">Belongs to the FAM20 family.</text>
</comment>
<dbReference type="Proteomes" id="UP001652626">
    <property type="component" value="Chromosome 2"/>
</dbReference>
<keyword evidence="9" id="KW-0812">Transmembrane</keyword>
<dbReference type="GO" id="GO:0005794">
    <property type="term" value="C:Golgi apparatus"/>
    <property type="evidence" value="ECO:0007669"/>
    <property type="project" value="UniProtKB-SubCell"/>
</dbReference>
<comment type="subcellular location">
    <subcellularLocation>
        <location evidence="1">Golgi apparatus</location>
    </subcellularLocation>
</comment>
<keyword evidence="8" id="KW-0479">Metal-binding</keyword>
<feature type="transmembrane region" description="Helical" evidence="9">
    <location>
        <begin position="6"/>
        <end position="27"/>
    </location>
</feature>
<keyword evidence="9" id="KW-1133">Transmembrane helix</keyword>
<feature type="binding site" evidence="7">
    <location>
        <position position="331"/>
    </location>
    <ligand>
        <name>ATP</name>
        <dbReference type="ChEBI" id="CHEBI:30616"/>
    </ligand>
</feature>
<keyword evidence="11" id="KW-1185">Reference proteome</keyword>
<evidence type="ECO:0000256" key="7">
    <source>
        <dbReference type="PIRSR" id="PIRSR624869-2"/>
    </source>
</evidence>
<organism evidence="11 12">
    <name type="scientific">Vanessa tameamea</name>
    <name type="common">Kamehameha butterfly</name>
    <dbReference type="NCBI Taxonomy" id="334116"/>
    <lineage>
        <taxon>Eukaryota</taxon>
        <taxon>Metazoa</taxon>
        <taxon>Ecdysozoa</taxon>
        <taxon>Arthropoda</taxon>
        <taxon>Hexapoda</taxon>
        <taxon>Insecta</taxon>
        <taxon>Pterygota</taxon>
        <taxon>Neoptera</taxon>
        <taxon>Endopterygota</taxon>
        <taxon>Lepidoptera</taxon>
        <taxon>Glossata</taxon>
        <taxon>Ditrysia</taxon>
        <taxon>Papilionoidea</taxon>
        <taxon>Nymphalidae</taxon>
        <taxon>Nymphalinae</taxon>
        <taxon>Vanessa</taxon>
    </lineage>
</organism>
<feature type="binding site" evidence="7">
    <location>
        <begin position="255"/>
        <end position="258"/>
    </location>
    <ligand>
        <name>ATP</name>
        <dbReference type="ChEBI" id="CHEBI:30616"/>
    </ligand>
</feature>
<keyword evidence="9" id="KW-0472">Membrane</keyword>
<sequence length="425" mass="48700">MSMNYAFGFSLFLLVLVALNIFFFYTLNTVGLKSHTFNVPSINIDLTPSVFKEIYDYLNYLPNQYKSINSKFALKQKNLISSFNTTKNDKTESIWSETQNWISEDSLFPHENGAAGKILHAIQTTQIALVDNAPKGTQLKLLLLLEGKQKIFFKPKRYNLNHVVNGNIYAGFDRHNSEVFAYYLAMVLNFKWIAPSIIRRIHLHKDIVPFATMGLKKTMIKNDSGSLCIYGKCFYCRKNETVCPDQNGEIEGAAILYLDKQFKIHKSPWRRSYSNRKMEWEIDNAFCKKVKGSMSTKLLLNLIDVAIFDFLIQNGDRHRFEVYKDQIILLDNGKGLGNPAVDELDILAPLYQCCMISPSTWQKLEMVSGGSLTNTIKQLAALQGQKLATEEHFKAVERRLLKVYATVQYCIGKYSRAKVLKNWLA</sequence>
<proteinExistence type="inferred from homology"/>
<keyword evidence="7" id="KW-0067">ATP-binding</keyword>
<keyword evidence="5" id="KW-0325">Glycoprotein</keyword>
<evidence type="ECO:0000256" key="6">
    <source>
        <dbReference type="PIRSR" id="PIRSR624869-1"/>
    </source>
</evidence>
<comment type="cofactor">
    <cofactor evidence="8">
        <name>Mn(2+)</name>
        <dbReference type="ChEBI" id="CHEBI:29035"/>
    </cofactor>
</comment>
<evidence type="ECO:0000313" key="11">
    <source>
        <dbReference type="Proteomes" id="UP001652626"/>
    </source>
</evidence>
<reference evidence="11" key="1">
    <citation type="submission" date="2025-05" db="UniProtKB">
        <authorList>
            <consortium name="RefSeq"/>
        </authorList>
    </citation>
    <scope>NUCLEOTIDE SEQUENCE [LARGE SCALE GENOMIC DNA]</scope>
</reference>
<evidence type="ECO:0000256" key="9">
    <source>
        <dbReference type="SAM" id="Phobius"/>
    </source>
</evidence>
<evidence type="ECO:0000256" key="4">
    <source>
        <dbReference type="ARBA" id="ARBA00023157"/>
    </source>
</evidence>
<name>A0A8B8ILB6_VANTA</name>
<evidence type="ECO:0000259" key="10">
    <source>
        <dbReference type="Pfam" id="PF06702"/>
    </source>
</evidence>
<feature type="binding site" evidence="7">
    <location>
        <position position="138"/>
    </location>
    <ligand>
        <name>ATP</name>
        <dbReference type="ChEBI" id="CHEBI:30616"/>
    </ligand>
</feature>
<dbReference type="Pfam" id="PF06702">
    <property type="entry name" value="Fam20C"/>
    <property type="match status" value="1"/>
</dbReference>
<dbReference type="GeneID" id="113402012"/>
<dbReference type="InterPro" id="IPR024869">
    <property type="entry name" value="FAM20"/>
</dbReference>
<dbReference type="GO" id="GO:0046872">
    <property type="term" value="F:metal ion binding"/>
    <property type="evidence" value="ECO:0007669"/>
    <property type="project" value="UniProtKB-KW"/>
</dbReference>
<evidence type="ECO:0000256" key="1">
    <source>
        <dbReference type="ARBA" id="ARBA00004555"/>
    </source>
</evidence>
<feature type="active site" evidence="6">
    <location>
        <position position="316"/>
    </location>
</feature>
<reference evidence="12" key="2">
    <citation type="submission" date="2025-08" db="UniProtKB">
        <authorList>
            <consortium name="RefSeq"/>
        </authorList>
    </citation>
    <scope>IDENTIFICATION</scope>
    <source>
        <tissue evidence="12">Whole body</tissue>
    </source>
</reference>